<proteinExistence type="predicted"/>
<dbReference type="Proteomes" id="UP000230423">
    <property type="component" value="Unassembled WGS sequence"/>
</dbReference>
<evidence type="ECO:0000256" key="1">
    <source>
        <dbReference type="SAM" id="MobiDB-lite"/>
    </source>
</evidence>
<protein>
    <submittedName>
        <fullName evidence="2">Uncharacterized protein</fullName>
    </submittedName>
</protein>
<accession>A0A2G9UWQ4</accession>
<feature type="compositionally biased region" description="Low complexity" evidence="1">
    <location>
        <begin position="112"/>
        <end position="123"/>
    </location>
</feature>
<dbReference type="EMBL" id="KZ345238">
    <property type="protein sequence ID" value="PIO74681.1"/>
    <property type="molecule type" value="Genomic_DNA"/>
</dbReference>
<evidence type="ECO:0000313" key="2">
    <source>
        <dbReference type="EMBL" id="PIO74681.1"/>
    </source>
</evidence>
<keyword evidence="3" id="KW-1185">Reference proteome</keyword>
<name>A0A2G9UWQ4_TELCI</name>
<gene>
    <name evidence="2" type="ORF">TELCIR_03311</name>
</gene>
<feature type="compositionally biased region" description="Pro residues" evidence="1">
    <location>
        <begin position="57"/>
        <end position="77"/>
    </location>
</feature>
<feature type="region of interest" description="Disordered" evidence="1">
    <location>
        <begin position="50"/>
        <end position="164"/>
    </location>
</feature>
<dbReference type="OrthoDB" id="10517979at2759"/>
<reference evidence="2 3" key="1">
    <citation type="submission" date="2015-09" db="EMBL/GenBank/DDBJ databases">
        <title>Draft genome of the parasitic nematode Teladorsagia circumcincta isolate WARC Sus (inbred).</title>
        <authorList>
            <person name="Mitreva M."/>
        </authorList>
    </citation>
    <scope>NUCLEOTIDE SEQUENCE [LARGE SCALE GENOMIC DNA]</scope>
    <source>
        <strain evidence="2 3">S</strain>
    </source>
</reference>
<organism evidence="2 3">
    <name type="scientific">Teladorsagia circumcincta</name>
    <name type="common">Brown stomach worm</name>
    <name type="synonym">Ostertagia circumcincta</name>
    <dbReference type="NCBI Taxonomy" id="45464"/>
    <lineage>
        <taxon>Eukaryota</taxon>
        <taxon>Metazoa</taxon>
        <taxon>Ecdysozoa</taxon>
        <taxon>Nematoda</taxon>
        <taxon>Chromadorea</taxon>
        <taxon>Rhabditida</taxon>
        <taxon>Rhabditina</taxon>
        <taxon>Rhabditomorpha</taxon>
        <taxon>Strongyloidea</taxon>
        <taxon>Trichostrongylidae</taxon>
        <taxon>Teladorsagia</taxon>
    </lineage>
</organism>
<evidence type="ECO:0000313" key="3">
    <source>
        <dbReference type="Proteomes" id="UP000230423"/>
    </source>
</evidence>
<dbReference type="AlphaFoldDB" id="A0A2G9UWQ4"/>
<sequence length="164" mass="16767">MIISDFLTKILASETKKPRASADSDEEEADYMTTIIVACGVGFVLVAISAPPAEGGAPPPEGGAPPPEGGAPPPEGEAPPDAGGGAGAPPYIGRVEGGKSPMFYDQENQRHAGSGSAETTSSAVDETSAQDQECGPEMQESERKCQLAASQKPQAADILRRITS</sequence>